<reference evidence="1" key="1">
    <citation type="submission" date="2014-09" db="EMBL/GenBank/DDBJ databases">
        <authorList>
            <person name="Magalhaes I.L.F."/>
            <person name="Oliveira U."/>
            <person name="Santos F.R."/>
            <person name="Vidigal T.H.D.A."/>
            <person name="Brescovit A.D."/>
            <person name="Santos A.J."/>
        </authorList>
    </citation>
    <scope>NUCLEOTIDE SEQUENCE</scope>
    <source>
        <tissue evidence="1">Shoot tissue taken approximately 20 cm above the soil surface</tissue>
    </source>
</reference>
<accession>A0A0A9HKS4</accession>
<organism evidence="1">
    <name type="scientific">Arundo donax</name>
    <name type="common">Giant reed</name>
    <name type="synonym">Donax arundinaceus</name>
    <dbReference type="NCBI Taxonomy" id="35708"/>
    <lineage>
        <taxon>Eukaryota</taxon>
        <taxon>Viridiplantae</taxon>
        <taxon>Streptophyta</taxon>
        <taxon>Embryophyta</taxon>
        <taxon>Tracheophyta</taxon>
        <taxon>Spermatophyta</taxon>
        <taxon>Magnoliopsida</taxon>
        <taxon>Liliopsida</taxon>
        <taxon>Poales</taxon>
        <taxon>Poaceae</taxon>
        <taxon>PACMAD clade</taxon>
        <taxon>Arundinoideae</taxon>
        <taxon>Arundineae</taxon>
        <taxon>Arundo</taxon>
    </lineage>
</organism>
<reference evidence="1" key="2">
    <citation type="journal article" date="2015" name="Data Brief">
        <title>Shoot transcriptome of the giant reed, Arundo donax.</title>
        <authorList>
            <person name="Barrero R.A."/>
            <person name="Guerrero F.D."/>
            <person name="Moolhuijzen P."/>
            <person name="Goolsby J.A."/>
            <person name="Tidwell J."/>
            <person name="Bellgard S.E."/>
            <person name="Bellgard M.I."/>
        </authorList>
    </citation>
    <scope>NUCLEOTIDE SEQUENCE</scope>
    <source>
        <tissue evidence="1">Shoot tissue taken approximately 20 cm above the soil surface</tissue>
    </source>
</reference>
<evidence type="ECO:0000313" key="1">
    <source>
        <dbReference type="EMBL" id="JAE37352.1"/>
    </source>
</evidence>
<protein>
    <submittedName>
        <fullName evidence="1">Uncharacterized protein</fullName>
    </submittedName>
</protein>
<dbReference type="AlphaFoldDB" id="A0A0A9HKS4"/>
<proteinExistence type="predicted"/>
<dbReference type="EMBL" id="GBRH01160544">
    <property type="protein sequence ID" value="JAE37352.1"/>
    <property type="molecule type" value="Transcribed_RNA"/>
</dbReference>
<sequence length="26" mass="2912">MLMYTCTNSRDISVTVQVLIVRGVLV</sequence>
<name>A0A0A9HKS4_ARUDO</name>